<dbReference type="InterPro" id="IPR011991">
    <property type="entry name" value="ArsR-like_HTH"/>
</dbReference>
<dbReference type="SMART" id="SM00418">
    <property type="entry name" value="HTH_ARSR"/>
    <property type="match status" value="1"/>
</dbReference>
<dbReference type="CDD" id="cd00090">
    <property type="entry name" value="HTH_ARSR"/>
    <property type="match status" value="1"/>
</dbReference>
<sequence>MKSKNKHSLQAEQAHVEALKALAHLDRLRLFFFLVQAGGEVSAGEIQKGLDLPGPTLSHHLNLLRRAGLIQSRREARFIYYSIQREMVSELIRLLSACC</sequence>
<dbReference type="PANTHER" id="PTHR43132:SF2">
    <property type="entry name" value="ARSENICAL RESISTANCE OPERON REPRESSOR ARSR-RELATED"/>
    <property type="match status" value="1"/>
</dbReference>
<dbReference type="InterPro" id="IPR051011">
    <property type="entry name" value="Metal_resp_trans_reg"/>
</dbReference>
<dbReference type="InterPro" id="IPR036388">
    <property type="entry name" value="WH-like_DNA-bd_sf"/>
</dbReference>
<gene>
    <name evidence="5" type="ORF">MNODULE_04310</name>
</gene>
<dbReference type="PANTHER" id="PTHR43132">
    <property type="entry name" value="ARSENICAL RESISTANCE OPERON REPRESSOR ARSR-RELATED"/>
    <property type="match status" value="1"/>
</dbReference>
<evidence type="ECO:0000313" key="5">
    <source>
        <dbReference type="EMBL" id="NKE69965.1"/>
    </source>
</evidence>
<dbReference type="PROSITE" id="PS50987">
    <property type="entry name" value="HTH_ARSR_2"/>
    <property type="match status" value="1"/>
</dbReference>
<dbReference type="Proteomes" id="UP000534783">
    <property type="component" value="Unassembled WGS sequence"/>
</dbReference>
<dbReference type="RefSeq" id="WP_168058242.1">
    <property type="nucleotide sequence ID" value="NZ_VTOW01000001.1"/>
</dbReference>
<evidence type="ECO:0000256" key="2">
    <source>
        <dbReference type="ARBA" id="ARBA00023125"/>
    </source>
</evidence>
<protein>
    <submittedName>
        <fullName evidence="5">Helix-turn-helix transcriptional regulator</fullName>
    </submittedName>
</protein>
<dbReference type="EMBL" id="VTOW01000001">
    <property type="protein sequence ID" value="NKE69965.1"/>
    <property type="molecule type" value="Genomic_DNA"/>
</dbReference>
<keyword evidence="6" id="KW-1185">Reference proteome</keyword>
<accession>A0A7X6DMK5</accession>
<dbReference type="SUPFAM" id="SSF46785">
    <property type="entry name" value="Winged helix' DNA-binding domain"/>
    <property type="match status" value="1"/>
</dbReference>
<keyword evidence="3" id="KW-0804">Transcription</keyword>
<evidence type="ECO:0000313" key="6">
    <source>
        <dbReference type="Proteomes" id="UP000534783"/>
    </source>
</evidence>
<proteinExistence type="predicted"/>
<name>A0A7X6DMK5_9BACT</name>
<evidence type="ECO:0000256" key="3">
    <source>
        <dbReference type="ARBA" id="ARBA00023163"/>
    </source>
</evidence>
<dbReference type="Gene3D" id="1.10.10.10">
    <property type="entry name" value="Winged helix-like DNA-binding domain superfamily/Winged helix DNA-binding domain"/>
    <property type="match status" value="1"/>
</dbReference>
<keyword evidence="2" id="KW-0238">DNA-binding</keyword>
<dbReference type="GO" id="GO:0003700">
    <property type="term" value="F:DNA-binding transcription factor activity"/>
    <property type="evidence" value="ECO:0007669"/>
    <property type="project" value="InterPro"/>
</dbReference>
<dbReference type="PRINTS" id="PR00778">
    <property type="entry name" value="HTHARSR"/>
</dbReference>
<keyword evidence="1" id="KW-0805">Transcription regulation</keyword>
<dbReference type="NCBIfam" id="NF033788">
    <property type="entry name" value="HTH_metalloreg"/>
    <property type="match status" value="1"/>
</dbReference>
<comment type="caution">
    <text evidence="5">The sequence shown here is derived from an EMBL/GenBank/DDBJ whole genome shotgun (WGS) entry which is preliminary data.</text>
</comment>
<organism evidence="5 6">
    <name type="scientific">Candidatus Manganitrophus noduliformans</name>
    <dbReference type="NCBI Taxonomy" id="2606439"/>
    <lineage>
        <taxon>Bacteria</taxon>
        <taxon>Pseudomonadati</taxon>
        <taxon>Nitrospirota</taxon>
        <taxon>Nitrospiria</taxon>
        <taxon>Candidatus Troglogloeales</taxon>
        <taxon>Candidatus Manganitrophaceae</taxon>
        <taxon>Candidatus Manganitrophus</taxon>
    </lineage>
</organism>
<dbReference type="GO" id="GO:0003677">
    <property type="term" value="F:DNA binding"/>
    <property type="evidence" value="ECO:0007669"/>
    <property type="project" value="UniProtKB-KW"/>
</dbReference>
<reference evidence="5 6" key="1">
    <citation type="journal article" date="2020" name="Nature">
        <title>Bacterial chemolithoautotrophy via manganese oxidation.</title>
        <authorList>
            <person name="Yu H."/>
            <person name="Leadbetter J.R."/>
        </authorList>
    </citation>
    <scope>NUCLEOTIDE SEQUENCE [LARGE SCALE GENOMIC DNA]</scope>
    <source>
        <strain evidence="5 6">Mn-1</strain>
    </source>
</reference>
<dbReference type="Pfam" id="PF12840">
    <property type="entry name" value="HTH_20"/>
    <property type="match status" value="1"/>
</dbReference>
<dbReference type="AlphaFoldDB" id="A0A7X6DMK5"/>
<evidence type="ECO:0000256" key="1">
    <source>
        <dbReference type="ARBA" id="ARBA00023015"/>
    </source>
</evidence>
<dbReference type="InterPro" id="IPR036390">
    <property type="entry name" value="WH_DNA-bd_sf"/>
</dbReference>
<evidence type="ECO:0000259" key="4">
    <source>
        <dbReference type="PROSITE" id="PS50987"/>
    </source>
</evidence>
<dbReference type="InterPro" id="IPR001845">
    <property type="entry name" value="HTH_ArsR_DNA-bd_dom"/>
</dbReference>
<feature type="domain" description="HTH arsR-type" evidence="4">
    <location>
        <begin position="7"/>
        <end position="99"/>
    </location>
</feature>